<dbReference type="InterPro" id="IPR051676">
    <property type="entry name" value="UPF0053_domain"/>
</dbReference>
<keyword evidence="2" id="KW-1003">Cell membrane</keyword>
<dbReference type="SMART" id="SM01091">
    <property type="entry name" value="CorC_HlyC"/>
    <property type="match status" value="1"/>
</dbReference>
<dbReference type="EMBL" id="BKCJ010476231">
    <property type="protein sequence ID" value="GFA72585.1"/>
    <property type="molecule type" value="Genomic_DNA"/>
</dbReference>
<evidence type="ECO:0000259" key="12">
    <source>
        <dbReference type="PROSITE" id="PS51846"/>
    </source>
</evidence>
<feature type="transmembrane region" description="Helical" evidence="10">
    <location>
        <begin position="135"/>
        <end position="158"/>
    </location>
</feature>
<keyword evidence="4" id="KW-0677">Repeat</keyword>
<reference evidence="13" key="1">
    <citation type="journal article" date="2019" name="Sci. Rep.">
        <title>Draft genome of Tanacetum cinerariifolium, the natural source of mosquito coil.</title>
        <authorList>
            <person name="Yamashiro T."/>
            <person name="Shiraishi A."/>
            <person name="Satake H."/>
            <person name="Nakayama K."/>
        </authorList>
    </citation>
    <scope>NUCLEOTIDE SEQUENCE</scope>
</reference>
<gene>
    <name evidence="13" type="ORF">Tci_644557</name>
</gene>
<dbReference type="GO" id="GO:0050660">
    <property type="term" value="F:flavin adenine dinucleotide binding"/>
    <property type="evidence" value="ECO:0007669"/>
    <property type="project" value="InterPro"/>
</dbReference>
<evidence type="ECO:0000256" key="1">
    <source>
        <dbReference type="ARBA" id="ARBA00004651"/>
    </source>
</evidence>
<comment type="caution">
    <text evidence="13">The sequence shown here is derived from an EMBL/GenBank/DDBJ whole genome shotgun (WGS) entry which is preliminary data.</text>
</comment>
<evidence type="ECO:0000256" key="5">
    <source>
        <dbReference type="ARBA" id="ARBA00022989"/>
    </source>
</evidence>
<accession>A0A699K284</accession>
<proteinExistence type="predicted"/>
<dbReference type="PROSITE" id="PS51846">
    <property type="entry name" value="CNNM"/>
    <property type="match status" value="1"/>
</dbReference>
<evidence type="ECO:0000256" key="3">
    <source>
        <dbReference type="ARBA" id="ARBA00022692"/>
    </source>
</evidence>
<protein>
    <submittedName>
        <fullName evidence="13">Uncharacterized protein</fullName>
    </submittedName>
</protein>
<keyword evidence="6 8" id="KW-0129">CBS domain</keyword>
<evidence type="ECO:0000256" key="2">
    <source>
        <dbReference type="ARBA" id="ARBA00022475"/>
    </source>
</evidence>
<dbReference type="GO" id="GO:0005886">
    <property type="term" value="C:plasma membrane"/>
    <property type="evidence" value="ECO:0007669"/>
    <property type="project" value="UniProtKB-SubCell"/>
</dbReference>
<evidence type="ECO:0000256" key="7">
    <source>
        <dbReference type="ARBA" id="ARBA00023136"/>
    </source>
</evidence>
<dbReference type="SUPFAM" id="SSF54631">
    <property type="entry name" value="CBS-domain pair"/>
    <property type="match status" value="1"/>
</dbReference>
<dbReference type="InterPro" id="IPR016169">
    <property type="entry name" value="FAD-bd_PCMH_sub2"/>
</dbReference>
<dbReference type="SUPFAM" id="SSF56176">
    <property type="entry name" value="FAD-binding/transporter-associated domain-like"/>
    <property type="match status" value="1"/>
</dbReference>
<dbReference type="Pfam" id="PF01595">
    <property type="entry name" value="CNNM"/>
    <property type="match status" value="1"/>
</dbReference>
<evidence type="ECO:0000256" key="6">
    <source>
        <dbReference type="ARBA" id="ARBA00023122"/>
    </source>
</evidence>
<name>A0A699K284_TANCI</name>
<dbReference type="Gene3D" id="3.10.580.10">
    <property type="entry name" value="CBS-domain"/>
    <property type="match status" value="1"/>
</dbReference>
<feature type="domain" description="CNNM transmembrane" evidence="12">
    <location>
        <begin position="1"/>
        <end position="202"/>
    </location>
</feature>
<comment type="subcellular location">
    <subcellularLocation>
        <location evidence="1">Cell membrane</location>
        <topology evidence="1">Multi-pass membrane protein</topology>
    </subcellularLocation>
</comment>
<dbReference type="PANTHER" id="PTHR43099">
    <property type="entry name" value="UPF0053 PROTEIN YRKA"/>
    <property type="match status" value="1"/>
</dbReference>
<sequence length="492" mass="53844">MGLKILLTLLLVLVNGFFVAAEFSLIRVRLSQLEIKAKEGSRLAGQALGVVRRLYDYLSATQFGVTVASLVLGAVGEELFTEIFLDLLPKLHLPITEATAHSIAVGMGLIILTFMHVLFGELFPKALAIQRPEAVSLALVLPLRGFYFITLPLTWFLAKASNLLLGAVGLRNDAHGSEAHTSDELRLLIDQSKESGEIQDSEHELIENVFQFNDRQVRQIMVPRTKLAALDVHAPEDKLLEKIFSEGYSRLPVYEGSIDNIVGVLNVKDLLPIVRRGEPIELARIMRPAYFVPETKKINRLLRQFQRKHIVMAIVSDEFGGVAGIVTIEDIMEELVGEIQDEYDNEVPVVEKISETEYRVNTSTAIPDANEYLPFPLPEGEDYETVGGLLNVLYGNIPEVGDVAVLEPYEFRRTGLIAGSCGGRSTTPTTRAVAATNRGSGAGLTCLGRACRALGCWGRWAFERWRAPGCGTSGEAIVITALSDTGTGALTA</sequence>
<evidence type="ECO:0000313" key="13">
    <source>
        <dbReference type="EMBL" id="GFA72585.1"/>
    </source>
</evidence>
<dbReference type="Pfam" id="PF03471">
    <property type="entry name" value="CorC_HlyC"/>
    <property type="match status" value="1"/>
</dbReference>
<dbReference type="InterPro" id="IPR036318">
    <property type="entry name" value="FAD-bd_PCMH-like_sf"/>
</dbReference>
<dbReference type="AlphaFoldDB" id="A0A699K284"/>
<dbReference type="InterPro" id="IPR000644">
    <property type="entry name" value="CBS_dom"/>
</dbReference>
<feature type="transmembrane region" description="Helical" evidence="10">
    <location>
        <begin position="6"/>
        <end position="26"/>
    </location>
</feature>
<dbReference type="PANTHER" id="PTHR43099:SF5">
    <property type="entry name" value="HLYC_CORC FAMILY TRANSPORTER"/>
    <property type="match status" value="1"/>
</dbReference>
<keyword evidence="5 9" id="KW-1133">Transmembrane helix</keyword>
<dbReference type="FunFam" id="3.10.580.10:FF:000002">
    <property type="entry name" value="Magnesium/cobalt efflux protein CorC"/>
    <property type="match status" value="1"/>
</dbReference>
<keyword evidence="7 9" id="KW-0472">Membrane</keyword>
<dbReference type="PROSITE" id="PS51371">
    <property type="entry name" value="CBS"/>
    <property type="match status" value="2"/>
</dbReference>
<feature type="domain" description="CBS" evidence="11">
    <location>
        <begin position="221"/>
        <end position="280"/>
    </location>
</feature>
<dbReference type="InterPro" id="IPR005170">
    <property type="entry name" value="Transptr-assoc_dom"/>
</dbReference>
<feature type="domain" description="CBS" evidence="11">
    <location>
        <begin position="285"/>
        <end position="342"/>
    </location>
</feature>
<dbReference type="InterPro" id="IPR046342">
    <property type="entry name" value="CBS_dom_sf"/>
</dbReference>
<feature type="transmembrane region" description="Helical" evidence="10">
    <location>
        <begin position="100"/>
        <end position="123"/>
    </location>
</feature>
<feature type="transmembrane region" description="Helical" evidence="10">
    <location>
        <begin position="57"/>
        <end position="80"/>
    </location>
</feature>
<dbReference type="CDD" id="cd04590">
    <property type="entry name" value="CBS_pair_CorC_HlyC_assoc"/>
    <property type="match status" value="1"/>
</dbReference>
<evidence type="ECO:0000256" key="4">
    <source>
        <dbReference type="ARBA" id="ARBA00022737"/>
    </source>
</evidence>
<dbReference type="InterPro" id="IPR002550">
    <property type="entry name" value="CNNM"/>
</dbReference>
<keyword evidence="3 9" id="KW-0812">Transmembrane</keyword>
<dbReference type="Pfam" id="PF00571">
    <property type="entry name" value="CBS"/>
    <property type="match status" value="2"/>
</dbReference>
<dbReference type="Gene3D" id="3.30.465.10">
    <property type="match status" value="1"/>
</dbReference>
<evidence type="ECO:0000256" key="10">
    <source>
        <dbReference type="SAM" id="Phobius"/>
    </source>
</evidence>
<organism evidence="13">
    <name type="scientific">Tanacetum cinerariifolium</name>
    <name type="common">Dalmatian daisy</name>
    <name type="synonym">Chrysanthemum cinerariifolium</name>
    <dbReference type="NCBI Taxonomy" id="118510"/>
    <lineage>
        <taxon>Eukaryota</taxon>
        <taxon>Viridiplantae</taxon>
        <taxon>Streptophyta</taxon>
        <taxon>Embryophyta</taxon>
        <taxon>Tracheophyta</taxon>
        <taxon>Spermatophyta</taxon>
        <taxon>Magnoliopsida</taxon>
        <taxon>eudicotyledons</taxon>
        <taxon>Gunneridae</taxon>
        <taxon>Pentapetalae</taxon>
        <taxon>asterids</taxon>
        <taxon>campanulids</taxon>
        <taxon>Asterales</taxon>
        <taxon>Asteraceae</taxon>
        <taxon>Asteroideae</taxon>
        <taxon>Anthemideae</taxon>
        <taxon>Anthemidinae</taxon>
        <taxon>Tanacetum</taxon>
    </lineage>
</organism>
<evidence type="ECO:0000259" key="11">
    <source>
        <dbReference type="PROSITE" id="PS51371"/>
    </source>
</evidence>
<evidence type="ECO:0000256" key="9">
    <source>
        <dbReference type="PROSITE-ProRule" id="PRU01193"/>
    </source>
</evidence>
<dbReference type="InterPro" id="IPR044751">
    <property type="entry name" value="Ion_transp-like_CBS"/>
</dbReference>
<evidence type="ECO:0000256" key="8">
    <source>
        <dbReference type="PROSITE-ProRule" id="PRU00703"/>
    </source>
</evidence>